<evidence type="ECO:0000313" key="4">
    <source>
        <dbReference type="EMBL" id="CAD2079195.1"/>
    </source>
</evidence>
<protein>
    <submittedName>
        <fullName evidence="4">Sortase family protein</fullName>
    </submittedName>
</protein>
<organism evidence="4 5">
    <name type="scientific">Jeotgalicoccus meleagridis</name>
    <dbReference type="NCBI Taxonomy" id="2759181"/>
    <lineage>
        <taxon>Bacteria</taxon>
        <taxon>Bacillati</taxon>
        <taxon>Bacillota</taxon>
        <taxon>Bacilli</taxon>
        <taxon>Bacillales</taxon>
        <taxon>Staphylococcaceae</taxon>
        <taxon>Jeotgalicoccus</taxon>
    </lineage>
</organism>
<dbReference type="NCBIfam" id="TIGR01076">
    <property type="entry name" value="sortase_fam"/>
    <property type="match status" value="1"/>
</dbReference>
<keyword evidence="3" id="KW-0812">Transmembrane</keyword>
<dbReference type="GO" id="GO:0016787">
    <property type="term" value="F:hydrolase activity"/>
    <property type="evidence" value="ECO:0007669"/>
    <property type="project" value="UniProtKB-KW"/>
</dbReference>
<comment type="caution">
    <text evidence="4">The sequence shown here is derived from an EMBL/GenBank/DDBJ whole genome shotgun (WGS) entry which is preliminary data.</text>
</comment>
<feature type="active site" description="Proton donor/acceptor" evidence="2">
    <location>
        <position position="121"/>
    </location>
</feature>
<evidence type="ECO:0000256" key="1">
    <source>
        <dbReference type="ARBA" id="ARBA00022801"/>
    </source>
</evidence>
<evidence type="ECO:0000313" key="5">
    <source>
        <dbReference type="Proteomes" id="UP000589351"/>
    </source>
</evidence>
<name>A0A6V7RM07_9STAP</name>
<keyword evidence="3" id="KW-0472">Membrane</keyword>
<dbReference type="Gene3D" id="2.40.260.10">
    <property type="entry name" value="Sortase"/>
    <property type="match status" value="1"/>
</dbReference>
<dbReference type="RefSeq" id="WP_185126083.1">
    <property type="nucleotide sequence ID" value="NZ_CAJEWD010000008.1"/>
</dbReference>
<reference evidence="4 5" key="1">
    <citation type="submission" date="2020-07" db="EMBL/GenBank/DDBJ databases">
        <authorList>
            <person name="Criscuolo A."/>
        </authorList>
    </citation>
    <scope>NUCLEOTIDE SEQUENCE [LARGE SCALE GENOMIC DNA]</scope>
    <source>
        <strain evidence="4">CIP111649</strain>
    </source>
</reference>
<evidence type="ECO:0000256" key="2">
    <source>
        <dbReference type="PIRSR" id="PIRSR605754-1"/>
    </source>
</evidence>
<dbReference type="EMBL" id="CAJEWD010000008">
    <property type="protein sequence ID" value="CAD2079195.1"/>
    <property type="molecule type" value="Genomic_DNA"/>
</dbReference>
<accession>A0A6V7RM07</accession>
<proteinExistence type="predicted"/>
<dbReference type="SUPFAM" id="SSF63817">
    <property type="entry name" value="Sortase"/>
    <property type="match status" value="1"/>
</dbReference>
<feature type="active site" description="Acyl-thioester intermediate" evidence="2">
    <location>
        <position position="184"/>
    </location>
</feature>
<dbReference type="InterPro" id="IPR005754">
    <property type="entry name" value="Sortase"/>
</dbReference>
<keyword evidence="3" id="KW-1133">Transmembrane helix</keyword>
<dbReference type="Proteomes" id="UP000589351">
    <property type="component" value="Unassembled WGS sequence"/>
</dbReference>
<feature type="transmembrane region" description="Helical" evidence="3">
    <location>
        <begin position="7"/>
        <end position="23"/>
    </location>
</feature>
<evidence type="ECO:0000256" key="3">
    <source>
        <dbReference type="SAM" id="Phobius"/>
    </source>
</evidence>
<gene>
    <name evidence="4" type="ORF">JEODO184_01613</name>
</gene>
<dbReference type="InterPro" id="IPR023365">
    <property type="entry name" value="Sortase_dom-sf"/>
</dbReference>
<keyword evidence="5" id="KW-1185">Reference proteome</keyword>
<sequence length="206" mass="23508">MRIFLRIVGILMILAALVLFFYQDIREYFTDQINERIITAYEDGQDDVKINPIESMLTGVEGKDTKLNISDDMLAALEIESADILEPLFKGPLTEEKLKNGVSVLEETDNLEMQNIPIAGHRVEGAGIRFNYIDRAEVGDEVKLITREETKVYKITEMFEVDPTEVDVLNQEEDATQELTLITCEDYNPDTLLFEKRLIVKAELVS</sequence>
<dbReference type="AlphaFoldDB" id="A0A6V7RM07"/>
<dbReference type="Pfam" id="PF04203">
    <property type="entry name" value="Sortase"/>
    <property type="match status" value="1"/>
</dbReference>
<keyword evidence="1" id="KW-0378">Hydrolase</keyword>